<dbReference type="Proteomes" id="UP000224182">
    <property type="component" value="Unassembled WGS sequence"/>
</dbReference>
<evidence type="ECO:0000313" key="1">
    <source>
        <dbReference type="EMBL" id="PHI06658.1"/>
    </source>
</evidence>
<dbReference type="RefSeq" id="WP_098974445.1">
    <property type="nucleotide sequence ID" value="NZ_CP077115.1"/>
</dbReference>
<proteinExistence type="predicted"/>
<protein>
    <submittedName>
        <fullName evidence="1">Uncharacterized protein</fullName>
    </submittedName>
</protein>
<name>A0A2C6BM19_FUSNP</name>
<evidence type="ECO:0000313" key="2">
    <source>
        <dbReference type="Proteomes" id="UP000224182"/>
    </source>
</evidence>
<organism evidence="1 2">
    <name type="scientific">Fusobacterium nucleatum subsp. polymorphum</name>
    <name type="common">Fusobacterium polymorphum</name>
    <dbReference type="NCBI Taxonomy" id="76857"/>
    <lineage>
        <taxon>Bacteria</taxon>
        <taxon>Fusobacteriati</taxon>
        <taxon>Fusobacteriota</taxon>
        <taxon>Fusobacteriia</taxon>
        <taxon>Fusobacteriales</taxon>
        <taxon>Fusobacteriaceae</taxon>
        <taxon>Fusobacterium</taxon>
    </lineage>
</organism>
<accession>A0A2C6BM19</accession>
<dbReference type="AlphaFoldDB" id="A0A2C6BM19"/>
<sequence length="150" mass="18230">MKDKVNCKGFTKKIKTYFVGNKCHNKLDNLITLSRSNNDEYDSVMDYLFYVVLNLTPEQYLNSIELNDYEPDDDEIKTLNENFFNYKKKVKLSSELNEQLNKMINYIREKAVNEKRIEKIGNKYIPNEYYNMYYLQKKMFLFYKENKELK</sequence>
<dbReference type="EMBL" id="NIRN01000001">
    <property type="protein sequence ID" value="PHI06658.1"/>
    <property type="molecule type" value="Genomic_DNA"/>
</dbReference>
<comment type="caution">
    <text evidence="1">The sequence shown here is derived from an EMBL/GenBank/DDBJ whole genome shotgun (WGS) entry which is preliminary data.</text>
</comment>
<gene>
    <name evidence="1" type="ORF">CBG54_06220</name>
</gene>
<reference evidence="1 2" key="1">
    <citation type="submission" date="2017-06" db="EMBL/GenBank/DDBJ databases">
        <title>Draft genome sequence of Fusobacterium nucleatum subsp. polymorphum KCOM 1271 (=ChDC F305).</title>
        <authorList>
            <person name="Kook J.-K."/>
            <person name="Park S.-N."/>
            <person name="Lim Y.K."/>
            <person name="Roh H."/>
        </authorList>
    </citation>
    <scope>NUCLEOTIDE SEQUENCE [LARGE SCALE GENOMIC DNA]</scope>
    <source>
        <strain evidence="2">KCOM 1271 (ChDC F305)</strain>
    </source>
</reference>